<comment type="subcellular location">
    <subcellularLocation>
        <location evidence="2">Membrane</location>
    </subcellularLocation>
</comment>
<dbReference type="AlphaFoldDB" id="A0A9D5H2S4"/>
<dbReference type="OrthoDB" id="2789670at2759"/>
<comment type="cofactor">
    <cofactor evidence="1">
        <name>heme</name>
        <dbReference type="ChEBI" id="CHEBI:30413"/>
    </cofactor>
</comment>
<dbReference type="SUPFAM" id="SSF48264">
    <property type="entry name" value="Cytochrome P450"/>
    <property type="match status" value="1"/>
</dbReference>
<evidence type="ECO:0000256" key="3">
    <source>
        <dbReference type="ARBA" id="ARBA00022617"/>
    </source>
</evidence>
<evidence type="ECO:0000256" key="7">
    <source>
        <dbReference type="ARBA" id="ARBA00023002"/>
    </source>
</evidence>
<keyword evidence="7" id="KW-0560">Oxidoreductase</keyword>
<keyword evidence="9 10" id="KW-0472">Membrane</keyword>
<evidence type="ECO:0000256" key="8">
    <source>
        <dbReference type="ARBA" id="ARBA00023004"/>
    </source>
</evidence>
<dbReference type="GO" id="GO:0005506">
    <property type="term" value="F:iron ion binding"/>
    <property type="evidence" value="ECO:0007669"/>
    <property type="project" value="InterPro"/>
</dbReference>
<evidence type="ECO:0000256" key="6">
    <source>
        <dbReference type="ARBA" id="ARBA00022989"/>
    </source>
</evidence>
<dbReference type="GO" id="GO:0016705">
    <property type="term" value="F:oxidoreductase activity, acting on paired donors, with incorporation or reduction of molecular oxygen"/>
    <property type="evidence" value="ECO:0007669"/>
    <property type="project" value="InterPro"/>
</dbReference>
<evidence type="ECO:0000313" key="11">
    <source>
        <dbReference type="EMBL" id="KAJ0961054.1"/>
    </source>
</evidence>
<keyword evidence="12" id="KW-1185">Reference proteome</keyword>
<evidence type="ECO:0000256" key="2">
    <source>
        <dbReference type="ARBA" id="ARBA00004370"/>
    </source>
</evidence>
<feature type="transmembrane region" description="Helical" evidence="10">
    <location>
        <begin position="64"/>
        <end position="85"/>
    </location>
</feature>
<keyword evidence="3" id="KW-0349">Heme</keyword>
<dbReference type="GO" id="GO:0016020">
    <property type="term" value="C:membrane"/>
    <property type="evidence" value="ECO:0007669"/>
    <property type="project" value="UniProtKB-SubCell"/>
</dbReference>
<keyword evidence="5" id="KW-0479">Metal-binding</keyword>
<evidence type="ECO:0000256" key="9">
    <source>
        <dbReference type="ARBA" id="ARBA00023136"/>
    </source>
</evidence>
<sequence>MYVKAMKAAAKEMDSVMVSLLEEHKEMRASGLAAGDRDFMDVMLSFIESDQFKELHDKDTVIKATLLFVVLASTIGPLHVTLLAMRLEAMVNSKS</sequence>
<evidence type="ECO:0000313" key="12">
    <source>
        <dbReference type="Proteomes" id="UP001085076"/>
    </source>
</evidence>
<dbReference type="Proteomes" id="UP001085076">
    <property type="component" value="Unassembled WGS sequence"/>
</dbReference>
<proteinExistence type="predicted"/>
<dbReference type="PANTHER" id="PTHR47947">
    <property type="entry name" value="CYTOCHROME P450 82C3-RELATED"/>
    <property type="match status" value="1"/>
</dbReference>
<dbReference type="InterPro" id="IPR050651">
    <property type="entry name" value="Plant_Cytochrome_P450_Monoox"/>
</dbReference>
<keyword evidence="8" id="KW-0408">Iron</keyword>
<dbReference type="GO" id="GO:0020037">
    <property type="term" value="F:heme binding"/>
    <property type="evidence" value="ECO:0007669"/>
    <property type="project" value="InterPro"/>
</dbReference>
<organism evidence="11 12">
    <name type="scientific">Dioscorea zingiberensis</name>
    <dbReference type="NCBI Taxonomy" id="325984"/>
    <lineage>
        <taxon>Eukaryota</taxon>
        <taxon>Viridiplantae</taxon>
        <taxon>Streptophyta</taxon>
        <taxon>Embryophyta</taxon>
        <taxon>Tracheophyta</taxon>
        <taxon>Spermatophyta</taxon>
        <taxon>Magnoliopsida</taxon>
        <taxon>Liliopsida</taxon>
        <taxon>Dioscoreales</taxon>
        <taxon>Dioscoreaceae</taxon>
        <taxon>Dioscorea</taxon>
    </lineage>
</organism>
<protein>
    <submittedName>
        <fullName evidence="11">Uncharacterized protein</fullName>
    </submittedName>
</protein>
<dbReference type="EMBL" id="JAGGNH010000043">
    <property type="protein sequence ID" value="KAJ0961054.1"/>
    <property type="molecule type" value="Genomic_DNA"/>
</dbReference>
<accession>A0A9D5H2S4</accession>
<dbReference type="PANTHER" id="PTHR47947:SF26">
    <property type="entry name" value="CYTOCHROME P450"/>
    <property type="match status" value="1"/>
</dbReference>
<evidence type="ECO:0000256" key="10">
    <source>
        <dbReference type="SAM" id="Phobius"/>
    </source>
</evidence>
<keyword evidence="4 10" id="KW-0812">Transmembrane</keyword>
<keyword evidence="6 10" id="KW-1133">Transmembrane helix</keyword>
<dbReference type="GO" id="GO:0004497">
    <property type="term" value="F:monooxygenase activity"/>
    <property type="evidence" value="ECO:0007669"/>
    <property type="project" value="InterPro"/>
</dbReference>
<comment type="caution">
    <text evidence="11">The sequence shown here is derived from an EMBL/GenBank/DDBJ whole genome shotgun (WGS) entry which is preliminary data.</text>
</comment>
<evidence type="ECO:0000256" key="4">
    <source>
        <dbReference type="ARBA" id="ARBA00022692"/>
    </source>
</evidence>
<evidence type="ECO:0000256" key="1">
    <source>
        <dbReference type="ARBA" id="ARBA00001971"/>
    </source>
</evidence>
<dbReference type="InterPro" id="IPR036396">
    <property type="entry name" value="Cyt_P450_sf"/>
</dbReference>
<reference evidence="11 12" key="1">
    <citation type="journal article" date="2022" name="Hortic Res">
        <title>The genome of Dioscorea zingiberensis sheds light on the biosynthesis, origin and evolution of the medicinally important diosgenin saponins.</title>
        <authorList>
            <person name="Li Y."/>
            <person name="Tan C."/>
            <person name="Li Z."/>
            <person name="Guo J."/>
            <person name="Li S."/>
            <person name="Chen X."/>
            <person name="Wang C."/>
            <person name="Dai X."/>
            <person name="Yang H."/>
            <person name="Song W."/>
            <person name="Hou L."/>
            <person name="Xu J."/>
            <person name="Tong Z."/>
            <person name="Xu A."/>
            <person name="Yuan X."/>
            <person name="Wang W."/>
            <person name="Yang Q."/>
            <person name="Chen L."/>
            <person name="Sun Z."/>
            <person name="Wang K."/>
            <person name="Pan B."/>
            <person name="Chen J."/>
            <person name="Bao Y."/>
            <person name="Liu F."/>
            <person name="Qi X."/>
            <person name="Gang D.R."/>
            <person name="Wen J."/>
            <person name="Li J."/>
        </authorList>
    </citation>
    <scope>NUCLEOTIDE SEQUENCE [LARGE SCALE GENOMIC DNA]</scope>
    <source>
        <strain evidence="11">Dzin_1.0</strain>
    </source>
</reference>
<evidence type="ECO:0000256" key="5">
    <source>
        <dbReference type="ARBA" id="ARBA00022723"/>
    </source>
</evidence>
<gene>
    <name evidence="11" type="ORF">J5N97_000955</name>
</gene>
<name>A0A9D5H2S4_9LILI</name>